<dbReference type="Gene3D" id="3.90.220.20">
    <property type="entry name" value="DNA methylase specificity domains"/>
    <property type="match status" value="2"/>
</dbReference>
<evidence type="ECO:0000256" key="2">
    <source>
        <dbReference type="ARBA" id="ARBA00022747"/>
    </source>
</evidence>
<dbReference type="PANTHER" id="PTHR43140:SF1">
    <property type="entry name" value="TYPE I RESTRICTION ENZYME ECOKI SPECIFICITY SUBUNIT"/>
    <property type="match status" value="1"/>
</dbReference>
<dbReference type="PATRIC" id="fig|505345.6.peg.1519"/>
<comment type="caution">
    <text evidence="5">The sequence shown here is derived from an EMBL/GenBank/DDBJ whole genome shotgun (WGS) entry which is preliminary data.</text>
</comment>
<organism evidence="5 6">
    <name type="scientific">Gallibacterium genomosp. 3</name>
    <dbReference type="NCBI Taxonomy" id="505345"/>
    <lineage>
        <taxon>Bacteria</taxon>
        <taxon>Pseudomonadati</taxon>
        <taxon>Pseudomonadota</taxon>
        <taxon>Gammaproteobacteria</taxon>
        <taxon>Pasteurellales</taxon>
        <taxon>Pasteurellaceae</taxon>
        <taxon>Gallibacterium</taxon>
    </lineage>
</organism>
<dbReference type="STRING" id="505345.QV06_07465"/>
<evidence type="ECO:0000313" key="6">
    <source>
        <dbReference type="Proteomes" id="UP000092626"/>
    </source>
</evidence>
<gene>
    <name evidence="5" type="ORF">QV06_07465</name>
</gene>
<protein>
    <recommendedName>
        <fullName evidence="4">Type I restriction modification DNA specificity domain-containing protein</fullName>
    </recommendedName>
</protein>
<evidence type="ECO:0000256" key="3">
    <source>
        <dbReference type="ARBA" id="ARBA00023125"/>
    </source>
</evidence>
<dbReference type="EMBL" id="JTJR01000027">
    <property type="protein sequence ID" value="OBX04288.1"/>
    <property type="molecule type" value="Genomic_DNA"/>
</dbReference>
<evidence type="ECO:0000313" key="5">
    <source>
        <dbReference type="EMBL" id="OBX04288.1"/>
    </source>
</evidence>
<evidence type="ECO:0000259" key="4">
    <source>
        <dbReference type="Pfam" id="PF01420"/>
    </source>
</evidence>
<dbReference type="Pfam" id="PF01420">
    <property type="entry name" value="Methylase_S"/>
    <property type="match status" value="2"/>
</dbReference>
<keyword evidence="3" id="KW-0238">DNA-binding</keyword>
<dbReference type="InterPro" id="IPR000055">
    <property type="entry name" value="Restrct_endonuc_typeI_TRD"/>
</dbReference>
<comment type="similarity">
    <text evidence="1">Belongs to the type-I restriction system S methylase family.</text>
</comment>
<accession>A0A1A7PP04</accession>
<evidence type="ECO:0000256" key="1">
    <source>
        <dbReference type="ARBA" id="ARBA00010923"/>
    </source>
</evidence>
<dbReference type="Proteomes" id="UP000092626">
    <property type="component" value="Unassembled WGS sequence"/>
</dbReference>
<dbReference type="PANTHER" id="PTHR43140">
    <property type="entry name" value="TYPE-1 RESTRICTION ENZYME ECOKI SPECIFICITY PROTEIN"/>
    <property type="match status" value="1"/>
</dbReference>
<dbReference type="SUPFAM" id="SSF116734">
    <property type="entry name" value="DNA methylase specificity domain"/>
    <property type="match status" value="2"/>
</dbReference>
<dbReference type="InterPro" id="IPR051212">
    <property type="entry name" value="Type-I_RE_S_subunit"/>
</dbReference>
<name>A0A1A7PP04_9PAST</name>
<feature type="domain" description="Type I restriction modification DNA specificity" evidence="4">
    <location>
        <begin position="27"/>
        <end position="216"/>
    </location>
</feature>
<dbReference type="Gene3D" id="1.10.287.1120">
    <property type="entry name" value="Bipartite methylase S protein"/>
    <property type="match status" value="1"/>
</dbReference>
<dbReference type="GO" id="GO:0009307">
    <property type="term" value="P:DNA restriction-modification system"/>
    <property type="evidence" value="ECO:0007669"/>
    <property type="project" value="UniProtKB-KW"/>
</dbReference>
<reference evidence="5 6" key="1">
    <citation type="submission" date="2014-11" db="EMBL/GenBank/DDBJ databases">
        <title>Pan-genome of Gallibacterium spp.</title>
        <authorList>
            <person name="Kudirkiene E."/>
            <person name="Bojesen A.M."/>
        </authorList>
    </citation>
    <scope>NUCLEOTIDE SEQUENCE [LARGE SCALE GENOMIC DNA]</scope>
    <source>
        <strain evidence="5 6">59/S3/89</strain>
    </source>
</reference>
<dbReference type="InterPro" id="IPR044946">
    <property type="entry name" value="Restrct_endonuc_typeI_TRD_sf"/>
</dbReference>
<dbReference type="AlphaFoldDB" id="A0A1A7PP04"/>
<sequence length="447" mass="51014">MNHNKLNTYPRYLKYKDSGIDWIGEIPEGWEVLRLKNVFLDCTNGIWGDEPKKDATDTIVLRVTDFDYDRLKISDDNLTYRFISDSEKKRKVLKKGDLLLEKSGGGDKTLVGRVVLFDKNYDAVTSNFVAKLTPNSNIISQFINYALATLYANNINYLSIKQTTGIQNLDSNSYLNEQFCFPPLAEQQQIADFLDSKTALIDEAIGLKQQQIDKLKEYKQITIQTAVTRGLNPNAPMKNSGIDWIGEIPEHWEVSKLGQCLFPISIKNHPKLPLLSITREQGVIKRDIENLESNHNFIPDDLSSYKLIKKGQFGMNKMKAWQGSYGVSDYTGIVSPAYYIFNFIKEINGLFFHWAIRSKIYISFFGSASDGVRIGQWDLSKTRMKEIPFIIPPFAEQQQIADYLEQKSAEIDATIAHYEQQIDKLKEYKIVLIQAAVTGRIKVSNDG</sequence>
<dbReference type="GO" id="GO:0003677">
    <property type="term" value="F:DNA binding"/>
    <property type="evidence" value="ECO:0007669"/>
    <property type="project" value="UniProtKB-KW"/>
</dbReference>
<proteinExistence type="inferred from homology"/>
<feature type="domain" description="Type I restriction modification DNA specificity" evidence="4">
    <location>
        <begin position="350"/>
        <end position="411"/>
    </location>
</feature>
<keyword evidence="2" id="KW-0680">Restriction system</keyword>